<comment type="caution">
    <text evidence="1">The sequence shown here is derived from an EMBL/GenBank/DDBJ whole genome shotgun (WGS) entry which is preliminary data.</text>
</comment>
<dbReference type="EMBL" id="LGST01000055">
    <property type="protein sequence ID" value="KND96432.1"/>
    <property type="molecule type" value="Genomic_DNA"/>
</dbReference>
<evidence type="ECO:0000313" key="1">
    <source>
        <dbReference type="EMBL" id="KND96432.1"/>
    </source>
</evidence>
<accession>A0A0L0NQJ7</accession>
<proteinExistence type="predicted"/>
<protein>
    <submittedName>
        <fullName evidence="1">Uncharacterized protein</fullName>
    </submittedName>
</protein>
<dbReference type="VEuPathDB" id="FungiDB:QG37_07169"/>
<sequence length="67" mass="7630">MQTSATKVEREAESGCKKKDVEKRAASLWPVTKHEWLQMHTSGLDQRYVSCPLDNEETAMLVLQPLV</sequence>
<dbReference type="Proteomes" id="UP000037122">
    <property type="component" value="Unassembled WGS sequence"/>
</dbReference>
<name>A0A0L0NQJ7_CANAR</name>
<gene>
    <name evidence="1" type="ORF">QG37_07169</name>
</gene>
<reference evidence="2" key="1">
    <citation type="journal article" date="2015" name="BMC Genomics">
        <title>Draft genome of a commonly misdiagnosed multidrug resistant pathogen Candida auris.</title>
        <authorList>
            <person name="Chatterjee S."/>
            <person name="Alampalli S.V."/>
            <person name="Nageshan R.K."/>
            <person name="Chettiar S.T."/>
            <person name="Joshi S."/>
            <person name="Tatu U.S."/>
        </authorList>
    </citation>
    <scope>NUCLEOTIDE SEQUENCE [LARGE SCALE GENOMIC DNA]</scope>
    <source>
        <strain evidence="2">6684</strain>
    </source>
</reference>
<organism evidence="1 2">
    <name type="scientific">Candidozyma auris</name>
    <name type="common">Yeast</name>
    <name type="synonym">Candida auris</name>
    <dbReference type="NCBI Taxonomy" id="498019"/>
    <lineage>
        <taxon>Eukaryota</taxon>
        <taxon>Fungi</taxon>
        <taxon>Dikarya</taxon>
        <taxon>Ascomycota</taxon>
        <taxon>Saccharomycotina</taxon>
        <taxon>Pichiomycetes</taxon>
        <taxon>Metschnikowiaceae</taxon>
        <taxon>Candidozyma</taxon>
    </lineage>
</organism>
<dbReference type="AlphaFoldDB" id="A0A0L0NQJ7"/>
<evidence type="ECO:0000313" key="2">
    <source>
        <dbReference type="Proteomes" id="UP000037122"/>
    </source>
</evidence>